<dbReference type="HAMAP" id="MF_00652">
    <property type="entry name" value="UPF0246"/>
    <property type="match status" value="1"/>
</dbReference>
<accession>A0A2S6IJJ2</accession>
<gene>
    <name evidence="2" type="ORF">LY01_01988</name>
</gene>
<dbReference type="Proteomes" id="UP000239002">
    <property type="component" value="Unassembled WGS sequence"/>
</dbReference>
<evidence type="ECO:0000313" key="2">
    <source>
        <dbReference type="EMBL" id="PPK94351.1"/>
    </source>
</evidence>
<evidence type="ECO:0000313" key="3">
    <source>
        <dbReference type="Proteomes" id="UP000239002"/>
    </source>
</evidence>
<reference evidence="2 3" key="1">
    <citation type="submission" date="2018-02" db="EMBL/GenBank/DDBJ databases">
        <title>Genomic Encyclopedia of Archaeal and Bacterial Type Strains, Phase II (KMG-II): from individual species to whole genera.</title>
        <authorList>
            <person name="Goeker M."/>
        </authorList>
    </citation>
    <scope>NUCLEOTIDE SEQUENCE [LARGE SCALE GENOMIC DNA]</scope>
    <source>
        <strain evidence="2 3">DSM 16809</strain>
    </source>
</reference>
<dbReference type="OrthoDB" id="9777133at2"/>
<name>A0A2S6IJJ2_9FLAO</name>
<comment type="similarity">
    <text evidence="1">Belongs to the UPF0246 family.</text>
</comment>
<dbReference type="PANTHER" id="PTHR30283:SF4">
    <property type="entry name" value="PEROXIDE STRESS RESISTANCE PROTEIN YAAA"/>
    <property type="match status" value="1"/>
</dbReference>
<proteinExistence type="inferred from homology"/>
<evidence type="ECO:0000256" key="1">
    <source>
        <dbReference type="HAMAP-Rule" id="MF_00652"/>
    </source>
</evidence>
<dbReference type="GO" id="GO:0033194">
    <property type="term" value="P:response to hydroperoxide"/>
    <property type="evidence" value="ECO:0007669"/>
    <property type="project" value="TreeGrafter"/>
</dbReference>
<dbReference type="EMBL" id="PTJE01000004">
    <property type="protein sequence ID" value="PPK94351.1"/>
    <property type="molecule type" value="Genomic_DNA"/>
</dbReference>
<dbReference type="GO" id="GO:0005829">
    <property type="term" value="C:cytosol"/>
    <property type="evidence" value="ECO:0007669"/>
    <property type="project" value="TreeGrafter"/>
</dbReference>
<keyword evidence="3" id="KW-1185">Reference proteome</keyword>
<dbReference type="AlphaFoldDB" id="A0A2S6IJJ2"/>
<dbReference type="InterPro" id="IPR005583">
    <property type="entry name" value="YaaA"/>
</dbReference>
<sequence>MKILLSPAKSLDYKTDLPTDRATQPLFVEDAIKINAKLERMSKGEVGKLMHISDKLADLNYQRYKSFESEFNTENARPAIYAFSGDVYTGFNAYDLDSKHLDYAQDNIRILSGMYGYLRPLDLLQPYRLEMGTSLPIESNKNLYEYWKDKITPALNKEIKEGELLVNLASNEYFKAIDKKQQHGTLISPVFKDFKNGKLKIISFFAKRARGTMARYLVENKIDTLKGIQSFAMDDYKYSEQETVKENEPVFVR</sequence>
<organism evidence="2 3">
    <name type="scientific">Nonlabens xylanidelens</name>
    <dbReference type="NCBI Taxonomy" id="191564"/>
    <lineage>
        <taxon>Bacteria</taxon>
        <taxon>Pseudomonadati</taxon>
        <taxon>Bacteroidota</taxon>
        <taxon>Flavobacteriia</taxon>
        <taxon>Flavobacteriales</taxon>
        <taxon>Flavobacteriaceae</taxon>
        <taxon>Nonlabens</taxon>
    </lineage>
</organism>
<protein>
    <recommendedName>
        <fullName evidence="1">UPF0246 protein LY01_01988</fullName>
    </recommendedName>
</protein>
<dbReference type="Pfam" id="PF03883">
    <property type="entry name" value="H2O2_YaaD"/>
    <property type="match status" value="1"/>
</dbReference>
<comment type="caution">
    <text evidence="2">The sequence shown here is derived from an EMBL/GenBank/DDBJ whole genome shotgun (WGS) entry which is preliminary data.</text>
</comment>
<dbReference type="PANTHER" id="PTHR30283">
    <property type="entry name" value="PEROXIDE STRESS RESPONSE PROTEIN YAAA"/>
    <property type="match status" value="1"/>
</dbReference>
<dbReference type="RefSeq" id="WP_104515675.1">
    <property type="nucleotide sequence ID" value="NZ_MQVW01000020.1"/>
</dbReference>
<dbReference type="NCBIfam" id="NF002542">
    <property type="entry name" value="PRK02101.1-3"/>
    <property type="match status" value="1"/>
</dbReference>